<keyword evidence="2" id="KW-1185">Reference proteome</keyword>
<dbReference type="AlphaFoldDB" id="A0A9W9X0R9"/>
<dbReference type="OrthoDB" id="3989227at2759"/>
<reference evidence="1" key="2">
    <citation type="journal article" date="2023" name="IMA Fungus">
        <title>Comparative genomic study of the Penicillium genus elucidates a diverse pangenome and 15 lateral gene transfer events.</title>
        <authorList>
            <person name="Petersen C."/>
            <person name="Sorensen T."/>
            <person name="Nielsen M.R."/>
            <person name="Sondergaard T.E."/>
            <person name="Sorensen J.L."/>
            <person name="Fitzpatrick D.A."/>
            <person name="Frisvad J.C."/>
            <person name="Nielsen K.L."/>
        </authorList>
    </citation>
    <scope>NUCLEOTIDE SEQUENCE</scope>
    <source>
        <strain evidence="1">IBT 17660</strain>
    </source>
</reference>
<sequence>MEKFIRLATDPDFQPFQWGWPGPEASVSRGFVDRILSLSGPDGGVVSGGDDIFTQRPLRNGGRQAWDMIRRLRQKAWQKAGLNPQMLQTGQDWPIESDLASAPYFNSMSSATATAPTTSAAVATALSCDRAFAPDLPFAHSSTAPIPAQQSLINPPAVNFVDTTGPNIPPAPENSVPFMMDPSLNFDWGEWDNIFGQSLPVADELMELDQVTGLAFADLENSSM</sequence>
<gene>
    <name evidence="1" type="ORF">N7530_005763</name>
</gene>
<comment type="caution">
    <text evidence="1">The sequence shown here is derived from an EMBL/GenBank/DDBJ whole genome shotgun (WGS) entry which is preliminary data.</text>
</comment>
<organism evidence="1 2">
    <name type="scientific">Penicillium desertorum</name>
    <dbReference type="NCBI Taxonomy" id="1303715"/>
    <lineage>
        <taxon>Eukaryota</taxon>
        <taxon>Fungi</taxon>
        <taxon>Dikarya</taxon>
        <taxon>Ascomycota</taxon>
        <taxon>Pezizomycotina</taxon>
        <taxon>Eurotiomycetes</taxon>
        <taxon>Eurotiomycetidae</taxon>
        <taxon>Eurotiales</taxon>
        <taxon>Aspergillaceae</taxon>
        <taxon>Penicillium</taxon>
    </lineage>
</organism>
<evidence type="ECO:0000313" key="1">
    <source>
        <dbReference type="EMBL" id="KAJ5480254.1"/>
    </source>
</evidence>
<reference evidence="1" key="1">
    <citation type="submission" date="2022-12" db="EMBL/GenBank/DDBJ databases">
        <authorList>
            <person name="Petersen C."/>
        </authorList>
    </citation>
    <scope>NUCLEOTIDE SEQUENCE</scope>
    <source>
        <strain evidence="1">IBT 17660</strain>
    </source>
</reference>
<evidence type="ECO:0000313" key="2">
    <source>
        <dbReference type="Proteomes" id="UP001147760"/>
    </source>
</evidence>
<accession>A0A9W9X0R9</accession>
<dbReference type="EMBL" id="JAPWDO010000003">
    <property type="protein sequence ID" value="KAJ5480254.1"/>
    <property type="molecule type" value="Genomic_DNA"/>
</dbReference>
<name>A0A9W9X0R9_9EURO</name>
<proteinExistence type="predicted"/>
<protein>
    <submittedName>
        <fullName evidence="1">Uncharacterized protein</fullName>
    </submittedName>
</protein>
<dbReference type="Proteomes" id="UP001147760">
    <property type="component" value="Unassembled WGS sequence"/>
</dbReference>